<comment type="similarity">
    <text evidence="2">Belongs to the terpene cyclase/mutase family.</text>
</comment>
<evidence type="ECO:0000256" key="3">
    <source>
        <dbReference type="ARBA" id="ARBA00022737"/>
    </source>
</evidence>
<comment type="pathway">
    <text evidence="1">Secondary metabolite biosynthesis; hopanoid biosynthesis.</text>
</comment>
<dbReference type="PANTHER" id="PTHR11764">
    <property type="entry name" value="TERPENE CYCLASE/MUTASE FAMILY MEMBER"/>
    <property type="match status" value="1"/>
</dbReference>
<dbReference type="InterPro" id="IPR032697">
    <property type="entry name" value="SQ_cyclase_N"/>
</dbReference>
<dbReference type="RefSeq" id="WP_244708454.1">
    <property type="nucleotide sequence ID" value="NZ_CP095073.1"/>
</dbReference>
<dbReference type="EMBL" id="CP095073">
    <property type="protein sequence ID" value="UOQ43094.1"/>
    <property type="molecule type" value="Genomic_DNA"/>
</dbReference>
<keyword evidence="7" id="KW-1185">Reference proteome</keyword>
<organism evidence="6 7">
    <name type="scientific">Halobacillus salinarum</name>
    <dbReference type="NCBI Taxonomy" id="2932257"/>
    <lineage>
        <taxon>Bacteria</taxon>
        <taxon>Bacillati</taxon>
        <taxon>Bacillota</taxon>
        <taxon>Bacilli</taxon>
        <taxon>Bacillales</taxon>
        <taxon>Bacillaceae</taxon>
        <taxon>Halobacillus</taxon>
    </lineage>
</organism>
<dbReference type="Proteomes" id="UP000831787">
    <property type="component" value="Chromosome"/>
</dbReference>
<evidence type="ECO:0000256" key="1">
    <source>
        <dbReference type="ARBA" id="ARBA00004999"/>
    </source>
</evidence>
<evidence type="ECO:0000259" key="5">
    <source>
        <dbReference type="Pfam" id="PF13249"/>
    </source>
</evidence>
<evidence type="ECO:0000313" key="6">
    <source>
        <dbReference type="EMBL" id="UOQ43094.1"/>
    </source>
</evidence>
<dbReference type="SUPFAM" id="SSF48239">
    <property type="entry name" value="Terpenoid cyclases/Protein prenyltransferases"/>
    <property type="match status" value="2"/>
</dbReference>
<dbReference type="InterPro" id="IPR008930">
    <property type="entry name" value="Terpenoid_cyclase/PrenylTrfase"/>
</dbReference>
<dbReference type="Pfam" id="PF13249">
    <property type="entry name" value="SQHop_cyclase_N"/>
    <property type="match status" value="1"/>
</dbReference>
<sequence length="627" mass="71107">MQKAVQLEIERLINLLKAEQTSDGSWNYAFDTGVITDAYMIILLRSLSINNEEKLIIELTERIMSKQEQNGAWKLYYDEEQGNLSRTIEAYYGLLYSGYYDKDDECMQKAQTFILARGGLEKAGMFTKIMLCLTGQLPWPVFFPVPIEVMLLPAYFPVHLFDISVFGRANIVPILLLGNRKHVFTTKDTPELSHLKTQKREQEVFVHPQLDEWQEYFSSLIQARGEELRFFEGLEQQAINDAEQYMLRRIEPDGTLLSYFSSTFLMIFALLSIGYSENDPLIERALDGLKSMKCKINGCSHVQYTTADVWNTSLISYALQEAGAAPADETIRKANAYLLSRQNVKYGDWAIHNPHQLPGGFGFSNINTINPDVDDSTASLRSLAHEVFQEPGTYSRWQLGSSWVLSMQNDDGGWPSFEKGINKPYLSLLPIEKAAFIFEDPSSADLTGRTLEFLGNYTNLSKQHPSVKKAHKWLKSNQEANGSWYGRWGICYIYGTWAAVTGLAATGAAPGGKLLKKAVSWLEEIQRIDGGWGESCESDQKKKYVPLQASTLTHTAWAVDALISVSETPTKAIEKGIQFLVKHGKSQKWTEDYPKGQGMGGTFYIHYHSYRFIWPLLTLSHYTRKYS</sequence>
<dbReference type="InterPro" id="IPR032696">
    <property type="entry name" value="SQ_cyclase_C"/>
</dbReference>
<feature type="domain" description="Squalene cyclase N-terminal" evidence="5">
    <location>
        <begin position="10"/>
        <end position="294"/>
    </location>
</feature>
<evidence type="ECO:0000259" key="4">
    <source>
        <dbReference type="Pfam" id="PF13243"/>
    </source>
</evidence>
<accession>A0ABY4EHI2</accession>
<dbReference type="SFLD" id="SFLDG01016">
    <property type="entry name" value="Prenyltransferase_Like_2"/>
    <property type="match status" value="1"/>
</dbReference>
<dbReference type="InterPro" id="IPR018333">
    <property type="entry name" value="Squalene_cyclase"/>
</dbReference>
<protein>
    <submittedName>
        <fullName evidence="6">Squalene--hopene cyclase</fullName>
    </submittedName>
</protein>
<dbReference type="PANTHER" id="PTHR11764:SF20">
    <property type="entry name" value="LANOSTEROL SYNTHASE"/>
    <property type="match status" value="1"/>
</dbReference>
<dbReference type="Pfam" id="PF13243">
    <property type="entry name" value="SQHop_cyclase_C"/>
    <property type="match status" value="1"/>
</dbReference>
<dbReference type="Gene3D" id="1.50.10.20">
    <property type="match status" value="2"/>
</dbReference>
<dbReference type="NCBIfam" id="TIGR01787">
    <property type="entry name" value="squalene_cyclas"/>
    <property type="match status" value="1"/>
</dbReference>
<feature type="domain" description="Squalene cyclase C-terminal" evidence="4">
    <location>
        <begin position="308"/>
        <end position="623"/>
    </location>
</feature>
<evidence type="ECO:0000313" key="7">
    <source>
        <dbReference type="Proteomes" id="UP000831787"/>
    </source>
</evidence>
<evidence type="ECO:0000256" key="2">
    <source>
        <dbReference type="ARBA" id="ARBA00009755"/>
    </source>
</evidence>
<gene>
    <name evidence="6" type="ORF">MUN89_14200</name>
</gene>
<reference evidence="6 7" key="1">
    <citation type="submission" date="2022-04" db="EMBL/GenBank/DDBJ databases">
        <title>Halobacillus sp. isolated from saltern.</title>
        <authorList>
            <person name="Won M."/>
            <person name="Lee C.-M."/>
            <person name="Woen H.-Y."/>
            <person name="Kwon S.-W."/>
        </authorList>
    </citation>
    <scope>NUCLEOTIDE SEQUENCE [LARGE SCALE GENOMIC DNA]</scope>
    <source>
        <strain evidence="6 7">SSBR10-3</strain>
    </source>
</reference>
<keyword evidence="3" id="KW-0677">Repeat</keyword>
<name>A0ABY4EHI2_9BACI</name>
<proteinExistence type="inferred from homology"/>